<protein>
    <submittedName>
        <fullName evidence="2">RimJ/RimL family protein N-acetyltransferase</fullName>
    </submittedName>
</protein>
<reference evidence="2 3" key="1">
    <citation type="submission" date="2019-06" db="EMBL/GenBank/DDBJ databases">
        <title>Sequencing the genomes of 1000 actinobacteria strains.</title>
        <authorList>
            <person name="Klenk H.-P."/>
        </authorList>
    </citation>
    <scope>NUCLEOTIDE SEQUENCE [LARGE SCALE GENOMIC DNA]</scope>
    <source>
        <strain evidence="2 3">DSM 10596</strain>
    </source>
</reference>
<dbReference type="EMBL" id="VFNV01000001">
    <property type="protein sequence ID" value="TQK76065.1"/>
    <property type="molecule type" value="Genomic_DNA"/>
</dbReference>
<dbReference type="InterPro" id="IPR016181">
    <property type="entry name" value="Acyl_CoA_acyltransferase"/>
</dbReference>
<evidence type="ECO:0000313" key="2">
    <source>
        <dbReference type="EMBL" id="TQK76065.1"/>
    </source>
</evidence>
<organism evidence="2 3">
    <name type="scientific">Rarobacter incanus</name>
    <dbReference type="NCBI Taxonomy" id="153494"/>
    <lineage>
        <taxon>Bacteria</taxon>
        <taxon>Bacillati</taxon>
        <taxon>Actinomycetota</taxon>
        <taxon>Actinomycetes</taxon>
        <taxon>Micrococcales</taxon>
        <taxon>Rarobacteraceae</taxon>
        <taxon>Rarobacter</taxon>
    </lineage>
</organism>
<dbReference type="SUPFAM" id="SSF55729">
    <property type="entry name" value="Acyl-CoA N-acyltransferases (Nat)"/>
    <property type="match status" value="1"/>
</dbReference>
<evidence type="ECO:0000259" key="1">
    <source>
        <dbReference type="PROSITE" id="PS51186"/>
    </source>
</evidence>
<name>A0A542SNG3_9MICO</name>
<dbReference type="GO" id="GO:0016747">
    <property type="term" value="F:acyltransferase activity, transferring groups other than amino-acyl groups"/>
    <property type="evidence" value="ECO:0007669"/>
    <property type="project" value="InterPro"/>
</dbReference>
<dbReference type="OrthoDB" id="9814648at2"/>
<dbReference type="Gene3D" id="3.40.630.30">
    <property type="match status" value="1"/>
</dbReference>
<proteinExistence type="predicted"/>
<accession>A0A542SNG3</accession>
<dbReference type="PANTHER" id="PTHR43415:SF3">
    <property type="entry name" value="GNAT-FAMILY ACETYLTRANSFERASE"/>
    <property type="match status" value="1"/>
</dbReference>
<dbReference type="PROSITE" id="PS51186">
    <property type="entry name" value="GNAT"/>
    <property type="match status" value="1"/>
</dbReference>
<dbReference type="Proteomes" id="UP000316181">
    <property type="component" value="Unassembled WGS sequence"/>
</dbReference>
<dbReference type="Pfam" id="PF13302">
    <property type="entry name" value="Acetyltransf_3"/>
    <property type="match status" value="1"/>
</dbReference>
<feature type="domain" description="N-acetyltransferase" evidence="1">
    <location>
        <begin position="8"/>
        <end position="174"/>
    </location>
</feature>
<dbReference type="InterPro" id="IPR000182">
    <property type="entry name" value="GNAT_dom"/>
</dbReference>
<dbReference type="AlphaFoldDB" id="A0A542SNG3"/>
<gene>
    <name evidence="2" type="ORF">FB389_0720</name>
</gene>
<dbReference type="PANTHER" id="PTHR43415">
    <property type="entry name" value="SPERMIDINE N(1)-ACETYLTRANSFERASE"/>
    <property type="match status" value="1"/>
</dbReference>
<evidence type="ECO:0000313" key="3">
    <source>
        <dbReference type="Proteomes" id="UP000316181"/>
    </source>
</evidence>
<sequence length="191" mass="21337">MVAVGELVCLRPLTDRDHDALWDAAHDPVTSRLTGLVPAGSREAFDDWTKRLRQRADRVDFAITTPNCDDLIGHAVFTQMDEFAGRADMRMSMLPGHRGRGYGREAVFRLLELAFAPHPHGYGLHRVGLVVLALNPRAKELYESYGFQEEGTLRDYARDGESYTNATVMSLLADEFDASRSIYTPRTHAGA</sequence>
<dbReference type="CDD" id="cd04301">
    <property type="entry name" value="NAT_SF"/>
    <property type="match status" value="1"/>
</dbReference>
<keyword evidence="2" id="KW-0808">Transferase</keyword>
<keyword evidence="3" id="KW-1185">Reference proteome</keyword>
<comment type="caution">
    <text evidence="2">The sequence shown here is derived from an EMBL/GenBank/DDBJ whole genome shotgun (WGS) entry which is preliminary data.</text>
</comment>